<gene>
    <name evidence="1" type="ORF">C1SCF055_LOCUS19764</name>
</gene>
<reference evidence="1" key="1">
    <citation type="submission" date="2022-10" db="EMBL/GenBank/DDBJ databases">
        <authorList>
            <person name="Chen Y."/>
            <person name="Dougan E. K."/>
            <person name="Chan C."/>
            <person name="Rhodes N."/>
            <person name="Thang M."/>
        </authorList>
    </citation>
    <scope>NUCLEOTIDE SEQUENCE</scope>
</reference>
<dbReference type="SUPFAM" id="SSF52833">
    <property type="entry name" value="Thioredoxin-like"/>
    <property type="match status" value="1"/>
</dbReference>
<evidence type="ECO:0000313" key="3">
    <source>
        <dbReference type="EMBL" id="CAL4780286.1"/>
    </source>
</evidence>
<dbReference type="PANTHER" id="PTHR19991">
    <property type="entry name" value="L 2 01289"/>
    <property type="match status" value="1"/>
</dbReference>
<dbReference type="EMBL" id="CAMXCT020001779">
    <property type="protein sequence ID" value="CAL1146349.1"/>
    <property type="molecule type" value="Genomic_DNA"/>
</dbReference>
<accession>A0A9P1FX80</accession>
<dbReference type="PANTHER" id="PTHR19991:SF2">
    <property type="entry name" value="GH08893P"/>
    <property type="match status" value="1"/>
</dbReference>
<reference evidence="2" key="2">
    <citation type="submission" date="2024-04" db="EMBL/GenBank/DDBJ databases">
        <authorList>
            <person name="Chen Y."/>
            <person name="Shah S."/>
            <person name="Dougan E. K."/>
            <person name="Thang M."/>
            <person name="Chan C."/>
        </authorList>
    </citation>
    <scope>NUCLEOTIDE SEQUENCE [LARGE SCALE GENOMIC DNA]</scope>
</reference>
<dbReference type="InterPro" id="IPR036249">
    <property type="entry name" value="Thioredoxin-like_sf"/>
</dbReference>
<dbReference type="Proteomes" id="UP001152797">
    <property type="component" value="Unassembled WGS sequence"/>
</dbReference>
<protein>
    <submittedName>
        <fullName evidence="3">Thioredoxin domain-containing protein</fullName>
    </submittedName>
</protein>
<evidence type="ECO:0000313" key="4">
    <source>
        <dbReference type="Proteomes" id="UP001152797"/>
    </source>
</evidence>
<dbReference type="EMBL" id="CAMXCT030001779">
    <property type="protein sequence ID" value="CAL4780286.1"/>
    <property type="molecule type" value="Genomic_DNA"/>
</dbReference>
<evidence type="ECO:0000313" key="2">
    <source>
        <dbReference type="EMBL" id="CAL1146349.1"/>
    </source>
</evidence>
<comment type="caution">
    <text evidence="1">The sequence shown here is derived from an EMBL/GenBank/DDBJ whole genome shotgun (WGS) entry which is preliminary data.</text>
</comment>
<proteinExistence type="predicted"/>
<name>A0A9P1FX80_9DINO</name>
<sequence>MELLKLFLLPLAVALQELNDETFEHQTQASTGMTTGSWLVSFGLDLEDALDAVEEELREAYVIPAMVKDGKELWKRFGIKEPVALLFAKHKLYRYKGSKSSTELLAFVRKALDGELHGEQIPPERSFLEKLWERFMGQGEL</sequence>
<organism evidence="1">
    <name type="scientific">Cladocopium goreaui</name>
    <dbReference type="NCBI Taxonomy" id="2562237"/>
    <lineage>
        <taxon>Eukaryota</taxon>
        <taxon>Sar</taxon>
        <taxon>Alveolata</taxon>
        <taxon>Dinophyceae</taxon>
        <taxon>Suessiales</taxon>
        <taxon>Symbiodiniaceae</taxon>
        <taxon>Cladocopium</taxon>
    </lineage>
</organism>
<keyword evidence="4" id="KW-1185">Reference proteome</keyword>
<dbReference type="OrthoDB" id="72053at2759"/>
<dbReference type="AlphaFoldDB" id="A0A9P1FX80"/>
<dbReference type="EMBL" id="CAMXCT010001779">
    <property type="protein sequence ID" value="CAI3992974.1"/>
    <property type="molecule type" value="Genomic_DNA"/>
</dbReference>
<evidence type="ECO:0000313" key="1">
    <source>
        <dbReference type="EMBL" id="CAI3992974.1"/>
    </source>
</evidence>